<dbReference type="Proteomes" id="UP001501676">
    <property type="component" value="Unassembled WGS sequence"/>
</dbReference>
<evidence type="ECO:0000313" key="3">
    <source>
        <dbReference type="EMBL" id="GAA3385580.1"/>
    </source>
</evidence>
<name>A0ABP6SUD0_9ACTN</name>
<feature type="compositionally biased region" description="Low complexity" evidence="1">
    <location>
        <begin position="322"/>
        <end position="342"/>
    </location>
</feature>
<feature type="region of interest" description="Disordered" evidence="1">
    <location>
        <begin position="169"/>
        <end position="375"/>
    </location>
</feature>
<feature type="compositionally biased region" description="Pro residues" evidence="1">
    <location>
        <begin position="311"/>
        <end position="321"/>
    </location>
</feature>
<reference evidence="4" key="1">
    <citation type="journal article" date="2019" name="Int. J. Syst. Evol. Microbiol.">
        <title>The Global Catalogue of Microorganisms (GCM) 10K type strain sequencing project: providing services to taxonomists for standard genome sequencing and annotation.</title>
        <authorList>
            <consortium name="The Broad Institute Genomics Platform"/>
            <consortium name="The Broad Institute Genome Sequencing Center for Infectious Disease"/>
            <person name="Wu L."/>
            <person name="Ma J."/>
        </authorList>
    </citation>
    <scope>NUCLEOTIDE SEQUENCE [LARGE SCALE GENOMIC DNA]</scope>
    <source>
        <strain evidence="4">JCM 9458</strain>
    </source>
</reference>
<feature type="transmembrane region" description="Helical" evidence="2">
    <location>
        <begin position="84"/>
        <end position="108"/>
    </location>
</feature>
<evidence type="ECO:0000256" key="1">
    <source>
        <dbReference type="SAM" id="MobiDB-lite"/>
    </source>
</evidence>
<evidence type="ECO:0000313" key="4">
    <source>
        <dbReference type="Proteomes" id="UP001501676"/>
    </source>
</evidence>
<feature type="transmembrane region" description="Helical" evidence="2">
    <location>
        <begin position="56"/>
        <end position="77"/>
    </location>
</feature>
<feature type="transmembrane region" description="Helical" evidence="2">
    <location>
        <begin position="21"/>
        <end position="40"/>
    </location>
</feature>
<proteinExistence type="predicted"/>
<feature type="transmembrane region" description="Helical" evidence="2">
    <location>
        <begin position="128"/>
        <end position="148"/>
    </location>
</feature>
<keyword evidence="2" id="KW-0812">Transmembrane</keyword>
<protein>
    <submittedName>
        <fullName evidence="3">Uncharacterized protein</fullName>
    </submittedName>
</protein>
<feature type="compositionally biased region" description="Gly residues" evidence="1">
    <location>
        <begin position="278"/>
        <end position="290"/>
    </location>
</feature>
<comment type="caution">
    <text evidence="3">The sequence shown here is derived from an EMBL/GenBank/DDBJ whole genome shotgun (WGS) entry which is preliminary data.</text>
</comment>
<feature type="compositionally biased region" description="Low complexity" evidence="1">
    <location>
        <begin position="251"/>
        <end position="260"/>
    </location>
</feature>
<dbReference type="RefSeq" id="WP_345727702.1">
    <property type="nucleotide sequence ID" value="NZ_BAAAYN010000012.1"/>
</dbReference>
<gene>
    <name evidence="3" type="ORF">GCM10020369_19630</name>
</gene>
<feature type="compositionally biased region" description="Low complexity" evidence="1">
    <location>
        <begin position="188"/>
        <end position="241"/>
    </location>
</feature>
<sequence length="375" mass="37332">MSSTEALPPVRAVFERLRGPAAVLLLAVNGFLLVVGLFSIPTSSLDVTDALATSRGWFLGLAPALLPALAVVLAAVVNPPKEKLVPLVSIVAVAELGFAALFGLVTMLSTFAAGYSTGSKFVAFLEGLAWLALIAGALFFAVQTLLAVRGSRPAQAGYAGYPGAPYGEGMPGDTGSRPAAHTGAVPMPGGSPYGQPGQPQQGWPPQQGSWPGQGAQQGQPTGAQPTSGAAYGTPGQSSWPGQPGGPGQPAGPGQSQWPSQAPTSGQPGAYAPPSSGVPYGGQPGQPGQGYAGQPASGPPYGAPGPAGAYPAPQPGYGPPSSAPTSGYPGPTSGYPTPPGSAGRPDAQDTNVVNVNDLLPPEQGGAHRPRNADDER</sequence>
<keyword evidence="4" id="KW-1185">Reference proteome</keyword>
<evidence type="ECO:0000256" key="2">
    <source>
        <dbReference type="SAM" id="Phobius"/>
    </source>
</evidence>
<accession>A0ABP6SUD0</accession>
<organism evidence="3 4">
    <name type="scientific">Cryptosporangium minutisporangium</name>
    <dbReference type="NCBI Taxonomy" id="113569"/>
    <lineage>
        <taxon>Bacteria</taxon>
        <taxon>Bacillati</taxon>
        <taxon>Actinomycetota</taxon>
        <taxon>Actinomycetes</taxon>
        <taxon>Cryptosporangiales</taxon>
        <taxon>Cryptosporangiaceae</taxon>
        <taxon>Cryptosporangium</taxon>
    </lineage>
</organism>
<dbReference type="EMBL" id="BAAAYN010000012">
    <property type="protein sequence ID" value="GAA3385580.1"/>
    <property type="molecule type" value="Genomic_DNA"/>
</dbReference>
<keyword evidence="2" id="KW-1133">Transmembrane helix</keyword>
<keyword evidence="2" id="KW-0472">Membrane</keyword>